<feature type="compositionally biased region" description="Polar residues" evidence="1">
    <location>
        <begin position="24"/>
        <end position="33"/>
    </location>
</feature>
<evidence type="ECO:0000313" key="2">
    <source>
        <dbReference type="Proteomes" id="UP000095282"/>
    </source>
</evidence>
<dbReference type="Pfam" id="PF03564">
    <property type="entry name" value="DUF1759"/>
    <property type="match status" value="1"/>
</dbReference>
<organism evidence="2 3">
    <name type="scientific">Caenorhabditis tropicalis</name>
    <dbReference type="NCBI Taxonomy" id="1561998"/>
    <lineage>
        <taxon>Eukaryota</taxon>
        <taxon>Metazoa</taxon>
        <taxon>Ecdysozoa</taxon>
        <taxon>Nematoda</taxon>
        <taxon>Chromadorea</taxon>
        <taxon>Rhabditida</taxon>
        <taxon>Rhabditina</taxon>
        <taxon>Rhabditomorpha</taxon>
        <taxon>Rhabditoidea</taxon>
        <taxon>Rhabditidae</taxon>
        <taxon>Peloderinae</taxon>
        <taxon>Caenorhabditis</taxon>
    </lineage>
</organism>
<accession>A0A1I7SYW3</accession>
<dbReference type="InterPro" id="IPR005312">
    <property type="entry name" value="DUF1759"/>
</dbReference>
<dbReference type="eggNOG" id="KOG0017">
    <property type="taxonomic scope" value="Eukaryota"/>
</dbReference>
<dbReference type="AlphaFoldDB" id="A0A1I7SYW3"/>
<evidence type="ECO:0000313" key="3">
    <source>
        <dbReference type="WBParaSite" id="Csp11.Scaffold354.g884.t1"/>
    </source>
</evidence>
<protein>
    <submittedName>
        <fullName evidence="3">CCHC-type domain-containing protein</fullName>
    </submittedName>
</protein>
<proteinExistence type="predicted"/>
<dbReference type="Proteomes" id="UP000095282">
    <property type="component" value="Unplaced"/>
</dbReference>
<evidence type="ECO:0000256" key="1">
    <source>
        <dbReference type="SAM" id="MobiDB-lite"/>
    </source>
</evidence>
<sequence length="756" mass="84251">MNPNSEEGDAGNSAALKSPIEPEGSSNQQGSSTRYKRAVSGPAKAIVTRLIRDATEISVELDTAQASLLDPGFVASDELADTTADIIKQAGTILEKLESTDKTIRDRFEAHADDDDVPGDAEQLMLGVITYFHKSGDALIEELRTKIAELHQLFVKTFPAFEDIVVLPRTPEEVNIFQEIPPRPEEDESDIPLHEQPPLVSPTPINDQQPPEQKQKVAKSTELLAAKQKEIEENNEIELLKLQIAEFQRAAEKAALLKQLEAHKITSSPAATEEKPISPPYNTAEAAVPAKSNAVEVVPPVAPLEKEDIGTDLTHSQNQVRPTAADTLLLNLTSVFGSHRNQSAEILKAVQQLPDALSKSVRNEFEAMQSAMRSTEDDIEDEQEYEAIPSLKQTRHTREVRIDNLVKLLTHFDGTADYEIFRAQFKSTIMDHEGIEPSFQLLTLTSLLEGEARACIRTKATPALSLKATLEALENIYGNDNREHVLREKLQKLPFHQSDPRRMKIDLASHTKIIDSLEDQGCSTDDMRTVWELAAKLPPRMYPEMAKYIANHGNRIPMARAIKQMNILIETYETEKIISAHKPKTAINEIPESYAVINYAAGQKDTRPPQPKSDAPLAYDPSSFLPTFLDPITNETLEGYYKPGPGPQVDALERTLPYDSSFERCSACGGPHRAIRCTKSSSEFRKLLAKRQRCAICTGRHPITACKNTNRCIYCSGLHHTGGCTKKEFYRDPANFPEELKNRATFFRPQKGNKRQ</sequence>
<dbReference type="STRING" id="1561998.A0A1I7SYW3"/>
<reference evidence="3" key="1">
    <citation type="submission" date="2016-11" db="UniProtKB">
        <authorList>
            <consortium name="WormBaseParasite"/>
        </authorList>
    </citation>
    <scope>IDENTIFICATION</scope>
</reference>
<feature type="region of interest" description="Disordered" evidence="1">
    <location>
        <begin position="182"/>
        <end position="219"/>
    </location>
</feature>
<feature type="compositionally biased region" description="Polar residues" evidence="1">
    <location>
        <begin position="203"/>
        <end position="212"/>
    </location>
</feature>
<feature type="region of interest" description="Disordered" evidence="1">
    <location>
        <begin position="1"/>
        <end position="40"/>
    </location>
</feature>
<name>A0A1I7SYW3_9PELO</name>
<dbReference type="WBParaSite" id="Csp11.Scaffold354.g884.t1">
    <property type="protein sequence ID" value="Csp11.Scaffold354.g884.t1"/>
    <property type="gene ID" value="Csp11.Scaffold354.g884"/>
</dbReference>
<keyword evidence="2" id="KW-1185">Reference proteome</keyword>